<comment type="caution">
    <text evidence="2">The sequence shown here is derived from an EMBL/GenBank/DDBJ whole genome shotgun (WGS) entry which is preliminary data.</text>
</comment>
<reference evidence="2 3" key="1">
    <citation type="submission" date="2016-06" db="EMBL/GenBank/DDBJ databases">
        <title>Genome sequence of Porphyrobacter dokdonensis DSW-74.</title>
        <authorList>
            <person name="Kim J.F."/>
            <person name="Song J.Y."/>
        </authorList>
    </citation>
    <scope>NUCLEOTIDE SEQUENCE [LARGE SCALE GENOMIC DNA]</scope>
    <source>
        <strain evidence="2 3">DSW-74</strain>
    </source>
</reference>
<dbReference type="Proteomes" id="UP000092484">
    <property type="component" value="Unassembled WGS sequence"/>
</dbReference>
<sequence length="62" mass="7222">MVRQDEQARRCWPLERPPAGMFKPLFCRQASRSPASVSRTPIWQSRPSPRRTRTRLREATGA</sequence>
<feature type="compositionally biased region" description="Polar residues" evidence="1">
    <location>
        <begin position="31"/>
        <end position="43"/>
    </location>
</feature>
<evidence type="ECO:0000313" key="3">
    <source>
        <dbReference type="Proteomes" id="UP000092484"/>
    </source>
</evidence>
<feature type="region of interest" description="Disordered" evidence="1">
    <location>
        <begin position="31"/>
        <end position="62"/>
    </location>
</feature>
<name>A0A1A7BGR8_9SPHN</name>
<proteinExistence type="predicted"/>
<keyword evidence="3" id="KW-1185">Reference proteome</keyword>
<dbReference type="EMBL" id="LZYB01000003">
    <property type="protein sequence ID" value="OBV10911.1"/>
    <property type="molecule type" value="Genomic_DNA"/>
</dbReference>
<dbReference type="AlphaFoldDB" id="A0A1A7BGR8"/>
<accession>A0A1A7BGR8</accession>
<protein>
    <submittedName>
        <fullName evidence="2">Uncharacterized protein</fullName>
    </submittedName>
</protein>
<gene>
    <name evidence="2" type="ORF">I603_1319</name>
</gene>
<organism evidence="2 3">
    <name type="scientific">Erythrobacter dokdonensis DSW-74</name>
    <dbReference type="NCBI Taxonomy" id="1300349"/>
    <lineage>
        <taxon>Bacteria</taxon>
        <taxon>Pseudomonadati</taxon>
        <taxon>Pseudomonadota</taxon>
        <taxon>Alphaproteobacteria</taxon>
        <taxon>Sphingomonadales</taxon>
        <taxon>Erythrobacteraceae</taxon>
        <taxon>Erythrobacter/Porphyrobacter group</taxon>
        <taxon>Erythrobacter</taxon>
    </lineage>
</organism>
<evidence type="ECO:0000313" key="2">
    <source>
        <dbReference type="EMBL" id="OBV10911.1"/>
    </source>
</evidence>
<evidence type="ECO:0000256" key="1">
    <source>
        <dbReference type="SAM" id="MobiDB-lite"/>
    </source>
</evidence>
<dbReference type="STRING" id="1300349.I603_1319"/>